<dbReference type="Pfam" id="PF13439">
    <property type="entry name" value="Glyco_transf_4"/>
    <property type="match status" value="1"/>
</dbReference>
<dbReference type="AlphaFoldDB" id="A0A7H9CIB4"/>
<keyword evidence="3" id="KW-0808">Transferase</keyword>
<dbReference type="InterPro" id="IPR050194">
    <property type="entry name" value="Glycosyltransferase_grp1"/>
</dbReference>
<organism evidence="3 4">
    <name type="scientific">Candidatus Campylobacter infans</name>
    <dbReference type="NCBI Taxonomy" id="2561898"/>
    <lineage>
        <taxon>Bacteria</taxon>
        <taxon>Pseudomonadati</taxon>
        <taxon>Campylobacterota</taxon>
        <taxon>Epsilonproteobacteria</taxon>
        <taxon>Campylobacterales</taxon>
        <taxon>Campylobacteraceae</taxon>
        <taxon>Campylobacter</taxon>
    </lineage>
</organism>
<proteinExistence type="predicted"/>
<dbReference type="GO" id="GO:0016757">
    <property type="term" value="F:glycosyltransferase activity"/>
    <property type="evidence" value="ECO:0007669"/>
    <property type="project" value="InterPro"/>
</dbReference>
<evidence type="ECO:0000259" key="2">
    <source>
        <dbReference type="Pfam" id="PF13439"/>
    </source>
</evidence>
<dbReference type="InterPro" id="IPR028098">
    <property type="entry name" value="Glyco_trans_4-like_N"/>
</dbReference>
<sequence>MLNAKKALICDWLDVYSGAERCIAAFTDIYKDFDIYSLVDFMGQKERGTVLKGAHAKTSYIQNLPFSKKHFRLYLPLFANAIESFDLSSYDIVLSSSHCVAKNALTNPNQLHISYLYTPTRYAWDMHFEYLARLNPLLRPLARKILHNFRIWDASCANRPDKIIAISHFIAKRVAKIYGKKADVIYPPVDTLNFKLKENKDDYYITCGRLVGYKRVDLLVKAFNLNGKKLVVVGDGEQLNALKAIAKPNIELLGRVDNNELKNLLQNARGFVYAGIEDFGIAAVEAMSCGTPVIAFNLGGVSESVKNSQAQGIKSGMLFNEQNETSLNDAIKAFESDLASFEPAKICHYAQTYSTQNFKTNIQNYISNAYTNFKGLA</sequence>
<dbReference type="InterPro" id="IPR001296">
    <property type="entry name" value="Glyco_trans_1"/>
</dbReference>
<evidence type="ECO:0000313" key="4">
    <source>
        <dbReference type="Proteomes" id="UP000509414"/>
    </source>
</evidence>
<reference evidence="3 4" key="1">
    <citation type="submission" date="2020-02" db="EMBL/GenBank/DDBJ databases">
        <title>Complete genome sequence of the novel Campylobacter species Candidatus Campylobacter infans.</title>
        <authorList>
            <person name="Duim B."/>
            <person name="Zomer A."/>
            <person name="van der Graaf L."/>
            <person name="Wagenaar J."/>
        </authorList>
    </citation>
    <scope>NUCLEOTIDE SEQUENCE [LARGE SCALE GENOMIC DNA]</scope>
    <source>
        <strain evidence="3 4">19S00001</strain>
    </source>
</reference>
<gene>
    <name evidence="3" type="ORF">CINF_1194</name>
</gene>
<dbReference type="RefSeq" id="WP_179974867.1">
    <property type="nucleotide sequence ID" value="NZ_CP049075.1"/>
</dbReference>
<dbReference type="Gene3D" id="3.40.50.2000">
    <property type="entry name" value="Glycogen Phosphorylase B"/>
    <property type="match status" value="2"/>
</dbReference>
<feature type="domain" description="Glycosyltransferase subfamily 4-like N-terminal" evidence="2">
    <location>
        <begin position="63"/>
        <end position="191"/>
    </location>
</feature>
<evidence type="ECO:0000259" key="1">
    <source>
        <dbReference type="Pfam" id="PF00534"/>
    </source>
</evidence>
<dbReference type="SUPFAM" id="SSF53756">
    <property type="entry name" value="UDP-Glycosyltransferase/glycogen phosphorylase"/>
    <property type="match status" value="1"/>
</dbReference>
<dbReference type="EMBL" id="CP049075">
    <property type="protein sequence ID" value="QLI05682.1"/>
    <property type="molecule type" value="Genomic_DNA"/>
</dbReference>
<keyword evidence="4" id="KW-1185">Reference proteome</keyword>
<feature type="domain" description="Glycosyl transferase family 1" evidence="1">
    <location>
        <begin position="195"/>
        <end position="337"/>
    </location>
</feature>
<accession>A0A7H9CIB4</accession>
<dbReference type="PANTHER" id="PTHR45947">
    <property type="entry name" value="SULFOQUINOVOSYL TRANSFERASE SQD2"/>
    <property type="match status" value="1"/>
</dbReference>
<protein>
    <submittedName>
        <fullName evidence="3">Glycosyltransferase, family 1</fullName>
    </submittedName>
</protein>
<dbReference type="KEGG" id="cinf:CINF_1194"/>
<name>A0A7H9CIB4_9BACT</name>
<dbReference type="PANTHER" id="PTHR45947:SF3">
    <property type="entry name" value="SULFOQUINOVOSYL TRANSFERASE SQD2"/>
    <property type="match status" value="1"/>
</dbReference>
<dbReference type="Proteomes" id="UP000509414">
    <property type="component" value="Chromosome"/>
</dbReference>
<evidence type="ECO:0000313" key="3">
    <source>
        <dbReference type="EMBL" id="QLI05682.1"/>
    </source>
</evidence>
<dbReference type="Pfam" id="PF00534">
    <property type="entry name" value="Glycos_transf_1"/>
    <property type="match status" value="1"/>
</dbReference>